<dbReference type="KEGG" id="naz:Aazo_3846"/>
<dbReference type="OrthoDB" id="9815354at2"/>
<evidence type="ECO:0000313" key="1">
    <source>
        <dbReference type="EMBL" id="ADI65361.1"/>
    </source>
</evidence>
<name>D7E4P5_NOSA0</name>
<gene>
    <name evidence="1" type="ordered locus">Aazo_3846</name>
</gene>
<protein>
    <submittedName>
        <fullName evidence="1">Uncharacterized protein</fullName>
    </submittedName>
</protein>
<dbReference type="Proteomes" id="UP000001511">
    <property type="component" value="Chromosome"/>
</dbReference>
<evidence type="ECO:0000313" key="2">
    <source>
        <dbReference type="Proteomes" id="UP000001511"/>
    </source>
</evidence>
<accession>D7E4P5</accession>
<dbReference type="EMBL" id="CP002059">
    <property type="protein sequence ID" value="ADI65361.1"/>
    <property type="molecule type" value="Genomic_DNA"/>
</dbReference>
<organism evidence="1 2">
    <name type="scientific">Nostoc azollae (strain 0708)</name>
    <name type="common">Anabaena azollae (strain 0708)</name>
    <dbReference type="NCBI Taxonomy" id="551115"/>
    <lineage>
        <taxon>Bacteria</taxon>
        <taxon>Bacillati</taxon>
        <taxon>Cyanobacteriota</taxon>
        <taxon>Cyanophyceae</taxon>
        <taxon>Nostocales</taxon>
        <taxon>Nostocaceae</taxon>
        <taxon>Trichormus</taxon>
    </lineage>
</organism>
<dbReference type="HOGENOM" id="CLU_2554893_0_0_3"/>
<reference evidence="1 2" key="1">
    <citation type="journal article" date="2010" name="PLoS ONE">
        <title>Genome erosion in a nitrogen-fixing vertically transmitted endosymbiotic multicellular cyanobacterium.</title>
        <authorList>
            <person name="Ran L."/>
            <person name="Larsson J."/>
            <person name="Vigil-Stenman T."/>
            <person name="Nylander J.A."/>
            <person name="Ininbergs K."/>
            <person name="Zheng W.W."/>
            <person name="Lapidus A."/>
            <person name="Lowry S."/>
            <person name="Haselkorn R."/>
            <person name="Bergman B."/>
        </authorList>
    </citation>
    <scope>NUCLEOTIDE SEQUENCE [LARGE SCALE GENOMIC DNA]</scope>
    <source>
        <strain evidence="1 2">0708</strain>
    </source>
</reference>
<proteinExistence type="predicted"/>
<dbReference type="RefSeq" id="WP_013192374.1">
    <property type="nucleotide sequence ID" value="NC_014248.1"/>
</dbReference>
<sequence>MSTGLTGIKVIQGIIAGERNPKVLPTYRDRRVKSVENFVSWLGLCPGSRNLVVVKFLLPSQYEIRGVGFHITQKHYPSTLLL</sequence>
<dbReference type="AlphaFoldDB" id="D7E4P5"/>
<keyword evidence="2" id="KW-1185">Reference proteome</keyword>